<evidence type="ECO:0000313" key="1">
    <source>
        <dbReference type="EMBL" id="GGK68371.1"/>
    </source>
</evidence>
<protein>
    <submittedName>
        <fullName evidence="1">Uncharacterized protein</fullName>
    </submittedName>
</protein>
<dbReference type="RefSeq" id="WP_022921542.1">
    <property type="nucleotide sequence ID" value="NZ_BMLB01000003.1"/>
</dbReference>
<accession>A0ABQ2F731</accession>
<gene>
    <name evidence="1" type="ORF">GCM10011509_15960</name>
</gene>
<sequence>MTFHDLPPDWPTRSLADPLFAADLLDLCVSDADRTTGGLSFLLCRGDGSLAQPVFVGDIPHETALRETVSATVLSCVTLAGIGGVVIGIARSWGLVSDQDRRLHQHALEVCGRALVDLHGTFVVTGAGVTHLPVARGCGPARTSRERS</sequence>
<reference evidence="2" key="1">
    <citation type="journal article" date="2019" name="Int. J. Syst. Evol. Microbiol.">
        <title>The Global Catalogue of Microorganisms (GCM) 10K type strain sequencing project: providing services to taxonomists for standard genome sequencing and annotation.</title>
        <authorList>
            <consortium name="The Broad Institute Genomics Platform"/>
            <consortium name="The Broad Institute Genome Sequencing Center for Infectious Disease"/>
            <person name="Wu L."/>
            <person name="Ma J."/>
        </authorList>
    </citation>
    <scope>NUCLEOTIDE SEQUENCE [LARGE SCALE GENOMIC DNA]</scope>
    <source>
        <strain evidence="2">CGMCC 1.5362</strain>
    </source>
</reference>
<dbReference type="EMBL" id="BMLB01000003">
    <property type="protein sequence ID" value="GGK68371.1"/>
    <property type="molecule type" value="Genomic_DNA"/>
</dbReference>
<comment type="caution">
    <text evidence="1">The sequence shown here is derived from an EMBL/GenBank/DDBJ whole genome shotgun (WGS) entry which is preliminary data.</text>
</comment>
<organism evidence="1 2">
    <name type="scientific">Ornithinimicrobium pekingense</name>
    <dbReference type="NCBI Taxonomy" id="384677"/>
    <lineage>
        <taxon>Bacteria</taxon>
        <taxon>Bacillati</taxon>
        <taxon>Actinomycetota</taxon>
        <taxon>Actinomycetes</taxon>
        <taxon>Micrococcales</taxon>
        <taxon>Ornithinimicrobiaceae</taxon>
        <taxon>Ornithinimicrobium</taxon>
    </lineage>
</organism>
<proteinExistence type="predicted"/>
<evidence type="ECO:0000313" key="2">
    <source>
        <dbReference type="Proteomes" id="UP000662111"/>
    </source>
</evidence>
<name>A0ABQ2F731_9MICO</name>
<keyword evidence="2" id="KW-1185">Reference proteome</keyword>
<dbReference type="Proteomes" id="UP000662111">
    <property type="component" value="Unassembled WGS sequence"/>
</dbReference>